<dbReference type="SUPFAM" id="SSF55781">
    <property type="entry name" value="GAF domain-like"/>
    <property type="match status" value="1"/>
</dbReference>
<name>A0ABV1L3V1_9BACL</name>
<keyword evidence="3" id="KW-0804">Transcription</keyword>
<dbReference type="PANTHER" id="PTHR30136:SF24">
    <property type="entry name" value="HTH-TYPE TRANSCRIPTIONAL REPRESSOR ALLR"/>
    <property type="match status" value="1"/>
</dbReference>
<evidence type="ECO:0000259" key="4">
    <source>
        <dbReference type="PROSITE" id="PS51077"/>
    </source>
</evidence>
<evidence type="ECO:0000256" key="2">
    <source>
        <dbReference type="ARBA" id="ARBA00023125"/>
    </source>
</evidence>
<dbReference type="PANTHER" id="PTHR30136">
    <property type="entry name" value="HELIX-TURN-HELIX TRANSCRIPTIONAL REGULATOR, ICLR FAMILY"/>
    <property type="match status" value="1"/>
</dbReference>
<dbReference type="Gene3D" id="1.10.10.10">
    <property type="entry name" value="Winged helix-like DNA-binding domain superfamily/Winged helix DNA-binding domain"/>
    <property type="match status" value="1"/>
</dbReference>
<feature type="domain" description="IclR-ED" evidence="5">
    <location>
        <begin position="68"/>
        <end position="251"/>
    </location>
</feature>
<dbReference type="RefSeq" id="WP_232190012.1">
    <property type="nucleotide sequence ID" value="NZ_JAIOAP010000026.1"/>
</dbReference>
<dbReference type="Gene3D" id="3.30.450.40">
    <property type="match status" value="1"/>
</dbReference>
<evidence type="ECO:0000259" key="5">
    <source>
        <dbReference type="PROSITE" id="PS51078"/>
    </source>
</evidence>
<dbReference type="InterPro" id="IPR014757">
    <property type="entry name" value="Tscrpt_reg_IclR_C"/>
</dbReference>
<proteinExistence type="predicted"/>
<comment type="caution">
    <text evidence="6">The sequence shown here is derived from an EMBL/GenBank/DDBJ whole genome shotgun (WGS) entry which is preliminary data.</text>
</comment>
<evidence type="ECO:0000313" key="6">
    <source>
        <dbReference type="EMBL" id="MEQ4486933.1"/>
    </source>
</evidence>
<dbReference type="Pfam" id="PF01614">
    <property type="entry name" value="IclR_C"/>
    <property type="match status" value="1"/>
</dbReference>
<protein>
    <submittedName>
        <fullName evidence="6">IclR family transcriptional regulator</fullName>
    </submittedName>
</protein>
<organism evidence="6 7">
    <name type="scientific">Cohnella silvisoli</name>
    <dbReference type="NCBI Taxonomy" id="2873699"/>
    <lineage>
        <taxon>Bacteria</taxon>
        <taxon>Bacillati</taxon>
        <taxon>Bacillota</taxon>
        <taxon>Bacilli</taxon>
        <taxon>Bacillales</taxon>
        <taxon>Paenibacillaceae</taxon>
        <taxon>Cohnella</taxon>
    </lineage>
</organism>
<evidence type="ECO:0000256" key="1">
    <source>
        <dbReference type="ARBA" id="ARBA00023015"/>
    </source>
</evidence>
<dbReference type="PROSITE" id="PS51077">
    <property type="entry name" value="HTH_ICLR"/>
    <property type="match status" value="1"/>
</dbReference>
<dbReference type="InterPro" id="IPR036390">
    <property type="entry name" value="WH_DNA-bd_sf"/>
</dbReference>
<keyword evidence="2" id="KW-0238">DNA-binding</keyword>
<sequence>MKKYSVPAIDKTMAIFKLFAESEQDYTVTEIHSQLDIPKGTVFMILSVLEGYGMVKKDTHGCYSLGPKIYELGMAYMTKIDIKQIAKPFMNRLAQETKFTAHLGIMSDNRILFVEKVELQSFIKFSTFPGMRSDIHNSSLGKAIAAFLPEEEVDRAIEAVGMGRYTPNTITEPELFKQVLSRIRINGYSIEDEEGEIGVRCVGAPIFDHEGKVIAAISITALKSDLPADLLPVIGEKIKETAVAISKELGYEIKKTD</sequence>
<evidence type="ECO:0000313" key="7">
    <source>
        <dbReference type="Proteomes" id="UP001493487"/>
    </source>
</evidence>
<dbReference type="PROSITE" id="PS51078">
    <property type="entry name" value="ICLR_ED"/>
    <property type="match status" value="1"/>
</dbReference>
<dbReference type="InterPro" id="IPR050707">
    <property type="entry name" value="HTH_MetabolicPath_Reg"/>
</dbReference>
<reference evidence="6 7" key="1">
    <citation type="journal article" date="2023" name="Genome Announc.">
        <title>Pan-Genome Analyses of the Genus Cohnella and Proposal of the Novel Species Cohnella silvisoli sp. nov., Isolated from Forest Soil.</title>
        <authorList>
            <person name="Wang C."/>
            <person name="Mao L."/>
            <person name="Bao G."/>
            <person name="Zhu H."/>
        </authorList>
    </citation>
    <scope>NUCLEOTIDE SEQUENCE [LARGE SCALE GENOMIC DNA]</scope>
    <source>
        <strain evidence="6 7">NL03-T5-1</strain>
    </source>
</reference>
<evidence type="ECO:0000256" key="3">
    <source>
        <dbReference type="ARBA" id="ARBA00023163"/>
    </source>
</evidence>
<gene>
    <name evidence="6" type="ORF">QJS35_31610</name>
</gene>
<feature type="domain" description="HTH iclR-type" evidence="4">
    <location>
        <begin position="6"/>
        <end position="67"/>
    </location>
</feature>
<keyword evidence="7" id="KW-1185">Reference proteome</keyword>
<dbReference type="SUPFAM" id="SSF46785">
    <property type="entry name" value="Winged helix' DNA-binding domain"/>
    <property type="match status" value="1"/>
</dbReference>
<dbReference type="InterPro" id="IPR029016">
    <property type="entry name" value="GAF-like_dom_sf"/>
</dbReference>
<dbReference type="Pfam" id="PF09339">
    <property type="entry name" value="HTH_IclR"/>
    <property type="match status" value="1"/>
</dbReference>
<dbReference type="EMBL" id="JASKHM010000027">
    <property type="protein sequence ID" value="MEQ4486933.1"/>
    <property type="molecule type" value="Genomic_DNA"/>
</dbReference>
<dbReference type="SMART" id="SM00346">
    <property type="entry name" value="HTH_ICLR"/>
    <property type="match status" value="1"/>
</dbReference>
<dbReference type="Proteomes" id="UP001493487">
    <property type="component" value="Unassembled WGS sequence"/>
</dbReference>
<dbReference type="InterPro" id="IPR036388">
    <property type="entry name" value="WH-like_DNA-bd_sf"/>
</dbReference>
<keyword evidence="1" id="KW-0805">Transcription regulation</keyword>
<dbReference type="InterPro" id="IPR005471">
    <property type="entry name" value="Tscrpt_reg_IclR_N"/>
</dbReference>
<accession>A0ABV1L3V1</accession>